<proteinExistence type="predicted"/>
<name>B1Y1R8_LEPCP</name>
<keyword evidence="1" id="KW-0449">Lipoprotein</keyword>
<dbReference type="Pfam" id="PF11102">
    <property type="entry name" value="YjbF"/>
    <property type="match status" value="1"/>
</dbReference>
<dbReference type="AlphaFoldDB" id="B1Y1R8"/>
<keyword evidence="2" id="KW-1185">Reference proteome</keyword>
<sequence length="232" mass="26227" precursor="true">MTPRLACSVLVAVLLAGCEVVPSASWQIVNRTFDSAPSATQSQARPDARFEYLQLDRGASSLRLVLGYRSLLALTAPGRVAPIQEHWYSGDRELLVLRDGRLEQALGMAIEWRSSQAPAQPDWDALLASPRPLQWQRRRDEMPGYRYGLVDEIESRRVDPTSAAIPAVSGLGEGLVWVQEDVRSPLADGRIWQHRQWFALAREGERWRVRWSRQCLAPDWCLDLKTLDRAPS</sequence>
<gene>
    <name evidence="1" type="ordered locus">Lcho_3272</name>
</gene>
<dbReference type="KEGG" id="lch:Lcho_3272"/>
<evidence type="ECO:0000313" key="2">
    <source>
        <dbReference type="Proteomes" id="UP000001693"/>
    </source>
</evidence>
<dbReference type="PROSITE" id="PS51257">
    <property type="entry name" value="PROKAR_LIPOPROTEIN"/>
    <property type="match status" value="1"/>
</dbReference>
<dbReference type="OrthoDB" id="8847406at2"/>
<organism evidence="1 2">
    <name type="scientific">Leptothrix cholodnii (strain ATCC 51168 / LMG 8142 / SP-6)</name>
    <name type="common">Leptothrix discophora (strain SP-6)</name>
    <dbReference type="NCBI Taxonomy" id="395495"/>
    <lineage>
        <taxon>Bacteria</taxon>
        <taxon>Pseudomonadati</taxon>
        <taxon>Pseudomonadota</taxon>
        <taxon>Betaproteobacteria</taxon>
        <taxon>Burkholderiales</taxon>
        <taxon>Sphaerotilaceae</taxon>
        <taxon>Leptothrix</taxon>
    </lineage>
</organism>
<dbReference type="SUPFAM" id="SSF159270">
    <property type="entry name" value="YmcC-like"/>
    <property type="match status" value="1"/>
</dbReference>
<dbReference type="HOGENOM" id="CLU_093403_0_0_4"/>
<protein>
    <submittedName>
        <fullName evidence="1">Putative lipoprotein</fullName>
    </submittedName>
</protein>
<dbReference type="RefSeq" id="WP_012348277.1">
    <property type="nucleotide sequence ID" value="NC_010524.1"/>
</dbReference>
<dbReference type="eggNOG" id="ENOG5032X06">
    <property type="taxonomic scope" value="Bacteria"/>
</dbReference>
<reference evidence="1 2" key="1">
    <citation type="submission" date="2008-03" db="EMBL/GenBank/DDBJ databases">
        <title>Complete sequence of Leptothrix cholodnii SP-6.</title>
        <authorList>
            <consortium name="US DOE Joint Genome Institute"/>
            <person name="Copeland A."/>
            <person name="Lucas S."/>
            <person name="Lapidus A."/>
            <person name="Glavina del Rio T."/>
            <person name="Dalin E."/>
            <person name="Tice H."/>
            <person name="Bruce D."/>
            <person name="Goodwin L."/>
            <person name="Pitluck S."/>
            <person name="Chertkov O."/>
            <person name="Brettin T."/>
            <person name="Detter J.C."/>
            <person name="Han C."/>
            <person name="Kuske C.R."/>
            <person name="Schmutz J."/>
            <person name="Larimer F."/>
            <person name="Land M."/>
            <person name="Hauser L."/>
            <person name="Kyrpides N."/>
            <person name="Lykidis A."/>
            <person name="Emerson D."/>
            <person name="Richardson P."/>
        </authorList>
    </citation>
    <scope>NUCLEOTIDE SEQUENCE [LARGE SCALE GENOMIC DNA]</scope>
    <source>
        <strain evidence="2">ATCC 51168 / LMG 8142 / SP-6</strain>
    </source>
</reference>
<dbReference type="InterPro" id="IPR023373">
    <property type="entry name" value="YmcC_sf"/>
</dbReference>
<dbReference type="InterPro" id="IPR021308">
    <property type="entry name" value="GfcB"/>
</dbReference>
<dbReference type="STRING" id="395495.Lcho_3272"/>
<evidence type="ECO:0000313" key="1">
    <source>
        <dbReference type="EMBL" id="ACB35530.1"/>
    </source>
</evidence>
<accession>B1Y1R8</accession>
<dbReference type="Gene3D" id="2.40.360.10">
    <property type="entry name" value="YmcC-like"/>
    <property type="match status" value="1"/>
</dbReference>
<dbReference type="Proteomes" id="UP000001693">
    <property type="component" value="Chromosome"/>
</dbReference>
<dbReference type="EMBL" id="CP001013">
    <property type="protein sequence ID" value="ACB35530.1"/>
    <property type="molecule type" value="Genomic_DNA"/>
</dbReference>